<keyword evidence="12" id="KW-1185">Reference proteome</keyword>
<dbReference type="Pfam" id="PF00271">
    <property type="entry name" value="Helicase_C"/>
    <property type="match status" value="1"/>
</dbReference>
<dbReference type="Gene3D" id="3.40.50.300">
    <property type="entry name" value="P-loop containing nucleotide triphosphate hydrolases"/>
    <property type="match status" value="2"/>
</dbReference>
<evidence type="ECO:0000313" key="12">
    <source>
        <dbReference type="Proteomes" id="UP001499854"/>
    </source>
</evidence>
<evidence type="ECO:0000259" key="10">
    <source>
        <dbReference type="PROSITE" id="PS51194"/>
    </source>
</evidence>
<dbReference type="InterPro" id="IPR029057">
    <property type="entry name" value="PRTase-like"/>
</dbReference>
<evidence type="ECO:0000259" key="9">
    <source>
        <dbReference type="PROSITE" id="PS51192"/>
    </source>
</evidence>
<dbReference type="CDD" id="cd06223">
    <property type="entry name" value="PRTases_typeI"/>
    <property type="match status" value="1"/>
</dbReference>
<dbReference type="SMART" id="SM00487">
    <property type="entry name" value="DEXDc"/>
    <property type="match status" value="1"/>
</dbReference>
<evidence type="ECO:0000256" key="8">
    <source>
        <dbReference type="SAM" id="MobiDB-lite"/>
    </source>
</evidence>
<dbReference type="PANTHER" id="PTHR13710:SF105">
    <property type="entry name" value="ATP-DEPENDENT DNA HELICASE Q1"/>
    <property type="match status" value="1"/>
</dbReference>
<evidence type="ECO:0000256" key="6">
    <source>
        <dbReference type="ARBA" id="ARBA00034617"/>
    </source>
</evidence>
<dbReference type="SUPFAM" id="SSF53271">
    <property type="entry name" value="PRTase-like"/>
    <property type="match status" value="1"/>
</dbReference>
<comment type="similarity">
    <text evidence="1">Belongs to the helicase family. RecQ subfamily.</text>
</comment>
<evidence type="ECO:0000256" key="7">
    <source>
        <dbReference type="ARBA" id="ARBA00034808"/>
    </source>
</evidence>
<dbReference type="InterPro" id="IPR011545">
    <property type="entry name" value="DEAD/DEAH_box_helicase_dom"/>
</dbReference>
<evidence type="ECO:0000256" key="3">
    <source>
        <dbReference type="ARBA" id="ARBA00022840"/>
    </source>
</evidence>
<feature type="domain" description="Helicase ATP-binding" evidence="9">
    <location>
        <begin position="39"/>
        <end position="214"/>
    </location>
</feature>
<evidence type="ECO:0000256" key="1">
    <source>
        <dbReference type="ARBA" id="ARBA00005446"/>
    </source>
</evidence>
<sequence length="731" mass="78212">MSDPTTAPESALRDEAEALLRKLAGESARLREDQWTAIRALVVDGRRALVVQRTGWGKSAVYFVATALLRARGAGPTVIVSPLLALMRNQIGAAERAGIRARTINSANLHEWEEIQAEVAAGEVDVLLISPERLNNPDFRDEVLPKLASAVGLLVVDEAHTVSDWGHDFRPDYRRIRTFLADLPPGVPVLATTATANARVVADVAEQLGTGAEGRAGERAGGGVEGGTDGGADADTLVLRGTLDRESLALHVVRLGSPEERFAFLAEQLPNLPGSGIVYTLTVAAADEVTAFLRSRGFEVAAYSGRTEDAERREAEADLLANRVKALVATSALGMGFDKPDLGFVIHLGAPNSPIAYYQQVGRAGRGVEHAEVLLLPGQEDRAIWKYFASLAFPPEQQVRETLDALAAAGRPLSTVALEARVDLRRTRLESMLKVLDVDGAVRRVKGGWESTGRPWEYDAERYARVAAAREEEQRAMIEYEHTGECRMTFLRRQLDDPHIAGPCGRCDNCAGARFTATVSGADTEAARAALAKPGVAIPPRKLWPTGMSALGVSLTGKIPPAENAATGRALGRLTDLGWGTRLRELLADGAPDQSLPEPMLDGIVKVLAAWDWKERPTGVVSIGSHRRPGLIADTARRIAALGRLEYLGSVGLAVPGQRQAPRGNSAQRLKQVHDAFVLSDGLATAVAAHRGPILLVDDQVDTGWTMTVAARLLRQAGAEAVLPFALAVTA</sequence>
<dbReference type="PROSITE" id="PS51192">
    <property type="entry name" value="HELICASE_ATP_BIND_1"/>
    <property type="match status" value="1"/>
</dbReference>
<dbReference type="GO" id="GO:0004386">
    <property type="term" value="F:helicase activity"/>
    <property type="evidence" value="ECO:0007669"/>
    <property type="project" value="UniProtKB-KW"/>
</dbReference>
<dbReference type="Proteomes" id="UP001499854">
    <property type="component" value="Unassembled WGS sequence"/>
</dbReference>
<dbReference type="PANTHER" id="PTHR13710">
    <property type="entry name" value="DNA HELICASE RECQ FAMILY MEMBER"/>
    <property type="match status" value="1"/>
</dbReference>
<dbReference type="PROSITE" id="PS51194">
    <property type="entry name" value="HELICASE_CTER"/>
    <property type="match status" value="1"/>
</dbReference>
<dbReference type="InterPro" id="IPR001650">
    <property type="entry name" value="Helicase_C-like"/>
</dbReference>
<organism evidence="11 12">
    <name type="scientific">Catenulispora subtropica</name>
    <dbReference type="NCBI Taxonomy" id="450798"/>
    <lineage>
        <taxon>Bacteria</taxon>
        <taxon>Bacillati</taxon>
        <taxon>Actinomycetota</taxon>
        <taxon>Actinomycetes</taxon>
        <taxon>Catenulisporales</taxon>
        <taxon>Catenulisporaceae</taxon>
        <taxon>Catenulispora</taxon>
    </lineage>
</organism>
<proteinExistence type="inferred from homology"/>
<feature type="domain" description="Helicase C-terminal" evidence="10">
    <location>
        <begin position="257"/>
        <end position="414"/>
    </location>
</feature>
<comment type="catalytic activity">
    <reaction evidence="6">
        <text>Couples ATP hydrolysis with the unwinding of duplex DNA by translocating in the 3'-5' direction.</text>
        <dbReference type="EC" id="5.6.2.4"/>
    </reaction>
</comment>
<dbReference type="Pfam" id="PF00270">
    <property type="entry name" value="DEAD"/>
    <property type="match status" value="1"/>
</dbReference>
<dbReference type="SUPFAM" id="SSF52540">
    <property type="entry name" value="P-loop containing nucleoside triphosphate hydrolases"/>
    <property type="match status" value="1"/>
</dbReference>
<comment type="caution">
    <text evidence="11">The sequence shown here is derived from an EMBL/GenBank/DDBJ whole genome shotgun (WGS) entry which is preliminary data.</text>
</comment>
<feature type="region of interest" description="Disordered" evidence="8">
    <location>
        <begin position="211"/>
        <end position="232"/>
    </location>
</feature>
<feature type="compositionally biased region" description="Gly residues" evidence="8">
    <location>
        <begin position="211"/>
        <end position="230"/>
    </location>
</feature>
<name>A0ABN2TFB3_9ACTN</name>
<keyword evidence="4" id="KW-0238">DNA-binding</keyword>
<evidence type="ECO:0000256" key="4">
    <source>
        <dbReference type="ARBA" id="ARBA00023125"/>
    </source>
</evidence>
<keyword evidence="11" id="KW-0378">Hydrolase</keyword>
<keyword evidence="2" id="KW-0547">Nucleotide-binding</keyword>
<dbReference type="InterPro" id="IPR014001">
    <property type="entry name" value="Helicase_ATP-bd"/>
</dbReference>
<evidence type="ECO:0000313" key="11">
    <source>
        <dbReference type="EMBL" id="GAA2007577.1"/>
    </source>
</evidence>
<gene>
    <name evidence="11" type="ORF">GCM10009838_87380</name>
</gene>
<dbReference type="SMART" id="SM00490">
    <property type="entry name" value="HELICc"/>
    <property type="match status" value="1"/>
</dbReference>
<reference evidence="11 12" key="1">
    <citation type="journal article" date="2019" name="Int. J. Syst. Evol. Microbiol.">
        <title>The Global Catalogue of Microorganisms (GCM) 10K type strain sequencing project: providing services to taxonomists for standard genome sequencing and annotation.</title>
        <authorList>
            <consortium name="The Broad Institute Genomics Platform"/>
            <consortium name="The Broad Institute Genome Sequencing Center for Infectious Disease"/>
            <person name="Wu L."/>
            <person name="Ma J."/>
        </authorList>
    </citation>
    <scope>NUCLEOTIDE SEQUENCE [LARGE SCALE GENOMIC DNA]</scope>
    <source>
        <strain evidence="11 12">JCM 16013</strain>
    </source>
</reference>
<protein>
    <recommendedName>
        <fullName evidence="7">DNA 3'-5' helicase</fullName>
        <ecNumber evidence="7">5.6.2.4</ecNumber>
    </recommendedName>
</protein>
<accession>A0ABN2TFB3</accession>
<dbReference type="InterPro" id="IPR000836">
    <property type="entry name" value="PRTase_dom"/>
</dbReference>
<dbReference type="InterPro" id="IPR027417">
    <property type="entry name" value="P-loop_NTPase"/>
</dbReference>
<keyword evidence="11" id="KW-0347">Helicase</keyword>
<dbReference type="Gene3D" id="3.40.50.2020">
    <property type="match status" value="1"/>
</dbReference>
<dbReference type="EC" id="5.6.2.4" evidence="7"/>
<evidence type="ECO:0000256" key="2">
    <source>
        <dbReference type="ARBA" id="ARBA00022741"/>
    </source>
</evidence>
<evidence type="ECO:0000256" key="5">
    <source>
        <dbReference type="ARBA" id="ARBA00023235"/>
    </source>
</evidence>
<keyword evidence="5" id="KW-0413">Isomerase</keyword>
<dbReference type="RefSeq" id="WP_344663146.1">
    <property type="nucleotide sequence ID" value="NZ_BAAAQM010000098.1"/>
</dbReference>
<keyword evidence="3" id="KW-0067">ATP-binding</keyword>
<dbReference type="EMBL" id="BAAAQM010000098">
    <property type="protein sequence ID" value="GAA2007577.1"/>
    <property type="molecule type" value="Genomic_DNA"/>
</dbReference>